<evidence type="ECO:0008006" key="3">
    <source>
        <dbReference type="Google" id="ProtNLM"/>
    </source>
</evidence>
<evidence type="ECO:0000313" key="2">
    <source>
        <dbReference type="Proteomes" id="UP000184609"/>
    </source>
</evidence>
<sequence length="447" mass="49030">MEKIPNPSAQERQLTFEEAGHFLNQRQVFSPKDEWLVFDGRNDDSKIGENGKVGLLNLESGEIVGVYSNSKQSQFGPGAGAVSYHPLKEEVVFIRGLLDSNQGSPYHITRRSAIGLDLTDKQNPKSFHADARDVSVPFTAGALRGGTHAYSYSGDGDWISYTYNDEVLEIESLSNSEVKDLRTIGVMIADHPVQVEDSVNKDSEFGGTHFSVLAARVTPNPIVGSDDIQKAYEECWIGTDGYINSEGKRIKRALAYLGDVLDENGNLLTEIFVSDLPEDSQVLMGSPKLTGTVTSLPEVPNSIQQRRITFSTDQKFPGIQGPRQWLRSSPEGDRIYFYAKGDDGIVQIFFVSPIGGEPVQVTHLTKSPETMFSLSSDGDWLAFGLDNQVLVASVSSGDSFTLGSASDGTSELCNINWSHGGDRLVYNRKVASESGSYFQIFELKPFN</sequence>
<reference evidence="2" key="1">
    <citation type="submission" date="2016-12" db="EMBL/GenBank/DDBJ databases">
        <authorList>
            <person name="Varghese N."/>
            <person name="Submissions S."/>
        </authorList>
    </citation>
    <scope>NUCLEOTIDE SEQUENCE [LARGE SCALE GENOMIC DNA]</scope>
    <source>
        <strain evidence="2">DSM 25035</strain>
    </source>
</reference>
<protein>
    <recommendedName>
        <fullName evidence="3">WD40-like Beta Propeller Repeat</fullName>
    </recommendedName>
</protein>
<dbReference type="OrthoDB" id="626010at2"/>
<dbReference type="Proteomes" id="UP000184609">
    <property type="component" value="Unassembled WGS sequence"/>
</dbReference>
<dbReference type="Gene3D" id="2.120.10.30">
    <property type="entry name" value="TolB, C-terminal domain"/>
    <property type="match status" value="1"/>
</dbReference>
<dbReference type="InterPro" id="IPR022223">
    <property type="entry name" value="DUF3748"/>
</dbReference>
<proteinExistence type="predicted"/>
<accession>A0A1M7Z849</accession>
<dbReference type="AlphaFoldDB" id="A0A1M7Z849"/>
<dbReference type="InterPro" id="IPR011042">
    <property type="entry name" value="6-blade_b-propeller_TolB-like"/>
</dbReference>
<name>A0A1M7Z849_9BACT</name>
<dbReference type="RefSeq" id="WP_083586380.1">
    <property type="nucleotide sequence ID" value="NZ_FRXN01000001.1"/>
</dbReference>
<evidence type="ECO:0000313" key="1">
    <source>
        <dbReference type="EMBL" id="SHO60972.1"/>
    </source>
</evidence>
<dbReference type="STRING" id="1073327.SAMN04488108_1151"/>
<keyword evidence="2" id="KW-1185">Reference proteome</keyword>
<dbReference type="SUPFAM" id="SSF82171">
    <property type="entry name" value="DPP6 N-terminal domain-like"/>
    <property type="match status" value="1"/>
</dbReference>
<dbReference type="EMBL" id="FRXN01000001">
    <property type="protein sequence ID" value="SHO60972.1"/>
    <property type="molecule type" value="Genomic_DNA"/>
</dbReference>
<gene>
    <name evidence="1" type="ORF">SAMN04488108_1151</name>
</gene>
<organism evidence="1 2">
    <name type="scientific">Algoriphagus zhangzhouensis</name>
    <dbReference type="NCBI Taxonomy" id="1073327"/>
    <lineage>
        <taxon>Bacteria</taxon>
        <taxon>Pseudomonadati</taxon>
        <taxon>Bacteroidota</taxon>
        <taxon>Cytophagia</taxon>
        <taxon>Cytophagales</taxon>
        <taxon>Cyclobacteriaceae</taxon>
        <taxon>Algoriphagus</taxon>
    </lineage>
</organism>
<dbReference type="Pfam" id="PF12566">
    <property type="entry name" value="DUF3748"/>
    <property type="match status" value="1"/>
</dbReference>